<evidence type="ECO:0000313" key="1">
    <source>
        <dbReference type="EMBL" id="GEP56202.1"/>
    </source>
</evidence>
<dbReference type="Pfam" id="PF07024">
    <property type="entry name" value="ImpE"/>
    <property type="match status" value="1"/>
</dbReference>
<organism evidence="1 2">
    <name type="scientific">Reyranella soli</name>
    <dbReference type="NCBI Taxonomy" id="1230389"/>
    <lineage>
        <taxon>Bacteria</taxon>
        <taxon>Pseudomonadati</taxon>
        <taxon>Pseudomonadota</taxon>
        <taxon>Alphaproteobacteria</taxon>
        <taxon>Hyphomicrobiales</taxon>
        <taxon>Reyranellaceae</taxon>
        <taxon>Reyranella</taxon>
    </lineage>
</organism>
<dbReference type="SUPFAM" id="SSF144059">
    <property type="entry name" value="ImpE-like"/>
    <property type="match status" value="1"/>
</dbReference>
<comment type="caution">
    <text evidence="1">The sequence shown here is derived from an EMBL/GenBank/DDBJ whole genome shotgun (WGS) entry which is preliminary data.</text>
</comment>
<evidence type="ECO:0000313" key="2">
    <source>
        <dbReference type="Proteomes" id="UP000321058"/>
    </source>
</evidence>
<dbReference type="EMBL" id="BKAJ01000057">
    <property type="protein sequence ID" value="GEP56202.1"/>
    <property type="molecule type" value="Genomic_DNA"/>
</dbReference>
<dbReference type="InterPro" id="IPR009211">
    <property type="entry name" value="TagJ"/>
</dbReference>
<dbReference type="InterPro" id="IPR011990">
    <property type="entry name" value="TPR-like_helical_dom_sf"/>
</dbReference>
<dbReference type="RefSeq" id="WP_147150272.1">
    <property type="nucleotide sequence ID" value="NZ_BKAJ01000057.1"/>
</dbReference>
<reference evidence="1 2" key="1">
    <citation type="submission" date="2019-07" db="EMBL/GenBank/DDBJ databases">
        <title>Whole genome shotgun sequence of Reyranella soli NBRC 108950.</title>
        <authorList>
            <person name="Hosoyama A."/>
            <person name="Uohara A."/>
            <person name="Ohji S."/>
            <person name="Ichikawa N."/>
        </authorList>
    </citation>
    <scope>NUCLEOTIDE SEQUENCE [LARGE SCALE GENOMIC DNA]</scope>
    <source>
        <strain evidence="1 2">NBRC 108950</strain>
    </source>
</reference>
<dbReference type="AlphaFoldDB" id="A0A512NB83"/>
<dbReference type="PIRSF" id="PIRSF029288">
    <property type="entry name" value="SciE_ImpE"/>
    <property type="match status" value="1"/>
</dbReference>
<gene>
    <name evidence="1" type="ORF">RSO01_33680</name>
</gene>
<dbReference type="OrthoDB" id="5416084at2"/>
<name>A0A512NB83_9HYPH</name>
<dbReference type="Proteomes" id="UP000321058">
    <property type="component" value="Unassembled WGS sequence"/>
</dbReference>
<accession>A0A512NB83</accession>
<dbReference type="Pfam" id="PF14559">
    <property type="entry name" value="TPR_19"/>
    <property type="match status" value="1"/>
</dbReference>
<proteinExistence type="predicted"/>
<sequence length="281" mass="29960">MSLSPTGTADPGEAGRLFHEGNLANALTAANAAVRRAPTDIGARVLLAELLAFSGNIERADVVLDACADLDPTAAIVVAEFRQLLRGETARRQLFSDGRVPEFLGEPTAAQRSALAGIVALRNGDPSEAARLAAEAEAARPHPSGTLRGAAFDDMRDADDLLASCFEVITTTGKYFWIPPERVLLLEFHPAKRPRDLFWRRATMQVADGPDGDVYLPVIYPPMTKAAADAMTDPLRLGRATDWQQAGDSGPTTGLGAVTVLVGEEALTWLEIDKIVFQAAS</sequence>
<protein>
    <recommendedName>
        <fullName evidence="3">SciE type virulence protein</fullName>
    </recommendedName>
</protein>
<dbReference type="Gene3D" id="1.25.40.10">
    <property type="entry name" value="Tetratricopeptide repeat domain"/>
    <property type="match status" value="1"/>
</dbReference>
<keyword evidence="2" id="KW-1185">Reference proteome</keyword>
<evidence type="ECO:0008006" key="3">
    <source>
        <dbReference type="Google" id="ProtNLM"/>
    </source>
</evidence>